<dbReference type="RefSeq" id="WP_160334886.1">
    <property type="nucleotide sequence ID" value="NZ_WSRP01000010.1"/>
</dbReference>
<evidence type="ECO:0000313" key="2">
    <source>
        <dbReference type="Proteomes" id="UP000472580"/>
    </source>
</evidence>
<comment type="caution">
    <text evidence="1">The sequence shown here is derived from an EMBL/GenBank/DDBJ whole genome shotgun (WGS) entry which is preliminary data.</text>
</comment>
<accession>A0A6L6YGG9</accession>
<proteinExistence type="predicted"/>
<reference evidence="1 2" key="1">
    <citation type="submission" date="2019-12" db="EMBL/GenBank/DDBJ databases">
        <title>Microbes associate with the intestines of laboratory mice.</title>
        <authorList>
            <person name="Navarre W."/>
            <person name="Wong E."/>
        </authorList>
    </citation>
    <scope>NUCLEOTIDE SEQUENCE [LARGE SCALE GENOMIC DNA]</scope>
    <source>
        <strain evidence="1 2">NM82_D38</strain>
    </source>
</reference>
<keyword evidence="2" id="KW-1185">Reference proteome</keyword>
<dbReference type="AlphaFoldDB" id="A0A6L6YGG9"/>
<evidence type="ECO:0000313" key="1">
    <source>
        <dbReference type="EMBL" id="MVX56454.1"/>
    </source>
</evidence>
<sequence>MIQNINKSCLGTGLIFGIWDVNMLCIAYEYRFNNTLINPPTQLLEPTSPMILSASIPFSLLQLEELPTVSYVETKKQRPSRHMLHALILAYSLNDKVSIDKYEGDIERLVPSLKKGSSRLMCTVRNWAFIYYALQARCSNRMISAMLFDLSGSQWRSLQARFLKHIEESEYSELSNPCWDEISDRIWKCCTSSNFKCSEVTGCIDFLDSTLKLRGSKKFNTNELINLIKLWNTNLSSRSQRPDSYFKGDFSQFLKIYSKDLMGKHFSLTHKVIRKDGTTRTIVEPNIYGQKIPANVVNKDSVYFFMGFAACLAVLCMKKYDLSEKSAALVSLYTLKHSPFFNYQPGKTSKQSSLWPQFINNNHLVAIISKVQSFLNYLKQSAHHDGPFDYCAWALKGFPDKWSEKYLNQIPSTEKNSELIKNFCGSFNKKHLKNTSHNPHRH</sequence>
<protein>
    <submittedName>
        <fullName evidence="1">Uncharacterized protein</fullName>
    </submittedName>
</protein>
<name>A0A6L6YGG9_9BURK</name>
<dbReference type="EMBL" id="WSRP01000010">
    <property type="protein sequence ID" value="MVX56454.1"/>
    <property type="molecule type" value="Genomic_DNA"/>
</dbReference>
<dbReference type="Proteomes" id="UP000472580">
    <property type="component" value="Unassembled WGS sequence"/>
</dbReference>
<organism evidence="1 2">
    <name type="scientific">Parasutterella muris</name>
    <dbReference type="NCBI Taxonomy" id="2565572"/>
    <lineage>
        <taxon>Bacteria</taxon>
        <taxon>Pseudomonadati</taxon>
        <taxon>Pseudomonadota</taxon>
        <taxon>Betaproteobacteria</taxon>
        <taxon>Burkholderiales</taxon>
        <taxon>Sutterellaceae</taxon>
        <taxon>Parasutterella</taxon>
    </lineage>
</organism>
<gene>
    <name evidence="1" type="ORF">E5987_04430</name>
</gene>